<dbReference type="Proteomes" id="UP001221558">
    <property type="component" value="Chromosome"/>
</dbReference>
<proteinExistence type="predicted"/>
<evidence type="ECO:0000313" key="3">
    <source>
        <dbReference type="EMBL" id="WDF70523.1"/>
    </source>
</evidence>
<feature type="compositionally biased region" description="Polar residues" evidence="1">
    <location>
        <begin position="72"/>
        <end position="82"/>
    </location>
</feature>
<dbReference type="EMBL" id="CP117880">
    <property type="protein sequence ID" value="WDF70523.1"/>
    <property type="molecule type" value="Genomic_DNA"/>
</dbReference>
<evidence type="ECO:0000256" key="2">
    <source>
        <dbReference type="SAM" id="SignalP"/>
    </source>
</evidence>
<name>A0ABY7WMV6_9SPHI</name>
<evidence type="ECO:0000313" key="4">
    <source>
        <dbReference type="Proteomes" id="UP001221558"/>
    </source>
</evidence>
<evidence type="ECO:0000256" key="1">
    <source>
        <dbReference type="SAM" id="MobiDB-lite"/>
    </source>
</evidence>
<keyword evidence="2" id="KW-0732">Signal</keyword>
<reference evidence="3 4" key="1">
    <citation type="submission" date="2023-02" db="EMBL/GenBank/DDBJ databases">
        <title>Genome sequence of Sphingobacterium sp. KACC 22765.</title>
        <authorList>
            <person name="Kim S."/>
            <person name="Heo J."/>
            <person name="Kwon S.-W."/>
        </authorList>
    </citation>
    <scope>NUCLEOTIDE SEQUENCE [LARGE SCALE GENOMIC DNA]</scope>
    <source>
        <strain evidence="3 4">KACC 22765</strain>
    </source>
</reference>
<feature type="chain" id="PRO_5047352004" evidence="2">
    <location>
        <begin position="22"/>
        <end position="588"/>
    </location>
</feature>
<accession>A0ABY7WMV6</accession>
<sequence length="588" mass="63486">MISTFKFRCVSLFFYSLTLSAVLIACSKEREQEQLPADGSTVLEFNTGNVTDIGDGGSTPVETAPETPPEFDQQNQTSTSRTMPGGLSTVGLSDGAQRSTQTKDSVLFREEKEEAGYDVQLSLSKEPLGYAPTPKVITKTSRQKAGNARANSFVAAAMPNGNRYRVLIYDNSDNYVGSIDATSGTGFTPGFPVFQNTTYKWYAYSYNTTTQVPLPENTANPTITTPAGISALLYDSGTLTTVAGSNRINITFEHKLASIALVLDARGMFATINSITASNATAGNLRGGTLNLRTGQYDNTTPNGAATTLSNWTNLATATGDSVKVAYFYTAGTTEIQNFGVALSNFVVNLDDGTTRTFTNRSYTFPQSFTPDLGNRYTATVRLIESAITVAGARWARTNLYYRAADQGYRFRNKPNNIYNTTTNVAAAGEYFNFGAVTNATGATTAQRDICRLARPYGTWRLPTSAEQIALSQVIATTGSPRRVFAQQSDARYGGYIITGSSEYGQNLIAFLGLGRRAQNANTITNYAQSANTSGFFWSSSFTTGSTNARYMRVDINGTSANSFSTSNVTADLSENMTFGMNIRCVRI</sequence>
<feature type="region of interest" description="Disordered" evidence="1">
    <location>
        <begin position="48"/>
        <end position="111"/>
    </location>
</feature>
<protein>
    <submittedName>
        <fullName evidence="3">FISUMP domain-containing protein</fullName>
    </submittedName>
</protein>
<keyword evidence="4" id="KW-1185">Reference proteome</keyword>
<dbReference type="PROSITE" id="PS51257">
    <property type="entry name" value="PROKAR_LIPOPROTEIN"/>
    <property type="match status" value="1"/>
</dbReference>
<organism evidence="3 4">
    <name type="scientific">Sphingobacterium oryzagri</name>
    <dbReference type="NCBI Taxonomy" id="3025669"/>
    <lineage>
        <taxon>Bacteria</taxon>
        <taxon>Pseudomonadati</taxon>
        <taxon>Bacteroidota</taxon>
        <taxon>Sphingobacteriia</taxon>
        <taxon>Sphingobacteriales</taxon>
        <taxon>Sphingobacteriaceae</taxon>
        <taxon>Sphingobacterium</taxon>
    </lineage>
</organism>
<dbReference type="RefSeq" id="WP_274269229.1">
    <property type="nucleotide sequence ID" value="NZ_CP117880.1"/>
</dbReference>
<gene>
    <name evidence="3" type="ORF">PQ465_09145</name>
</gene>
<feature type="signal peptide" evidence="2">
    <location>
        <begin position="1"/>
        <end position="21"/>
    </location>
</feature>